<dbReference type="Gene3D" id="1.10.1740.10">
    <property type="match status" value="1"/>
</dbReference>
<dbReference type="SUPFAM" id="SSF88659">
    <property type="entry name" value="Sigma3 and sigma4 domains of RNA polymerase sigma factors"/>
    <property type="match status" value="1"/>
</dbReference>
<keyword evidence="4" id="KW-0238">DNA-binding</keyword>
<dbReference type="InterPro" id="IPR014284">
    <property type="entry name" value="RNA_pol_sigma-70_dom"/>
</dbReference>
<reference evidence="8 9" key="2">
    <citation type="submission" date="2018-06" db="EMBL/GenBank/DDBJ databases">
        <title>Metagenomic assembly of (sub)arctic Cyanobacteria and their associated microbiome from non-axenic cultures.</title>
        <authorList>
            <person name="Baurain D."/>
        </authorList>
    </citation>
    <scope>NUCLEOTIDE SEQUENCE [LARGE SCALE GENOMIC DNA]</scope>
    <source>
        <strain evidence="8">ULC027bin1</strain>
    </source>
</reference>
<evidence type="ECO:0000256" key="2">
    <source>
        <dbReference type="ARBA" id="ARBA00023015"/>
    </source>
</evidence>
<dbReference type="InterPro" id="IPR007630">
    <property type="entry name" value="RNA_pol_sigma70_r4"/>
</dbReference>
<dbReference type="AlphaFoldDB" id="A0A2W4XFX2"/>
<dbReference type="InterPro" id="IPR013324">
    <property type="entry name" value="RNA_pol_sigma_r3/r4-like"/>
</dbReference>
<dbReference type="CDD" id="cd06171">
    <property type="entry name" value="Sigma70_r4"/>
    <property type="match status" value="1"/>
</dbReference>
<evidence type="ECO:0000259" key="6">
    <source>
        <dbReference type="Pfam" id="PF04542"/>
    </source>
</evidence>
<dbReference type="InterPro" id="IPR013325">
    <property type="entry name" value="RNA_pol_sigma_r2"/>
</dbReference>
<dbReference type="Proteomes" id="UP000249794">
    <property type="component" value="Unassembled WGS sequence"/>
</dbReference>
<keyword evidence="3" id="KW-0731">Sigma factor</keyword>
<dbReference type="GO" id="GO:0003677">
    <property type="term" value="F:DNA binding"/>
    <property type="evidence" value="ECO:0007669"/>
    <property type="project" value="UniProtKB-KW"/>
</dbReference>
<accession>A0A2W4XFX2</accession>
<dbReference type="NCBIfam" id="TIGR02937">
    <property type="entry name" value="sigma70-ECF"/>
    <property type="match status" value="1"/>
</dbReference>
<evidence type="ECO:0000256" key="1">
    <source>
        <dbReference type="ARBA" id="ARBA00010641"/>
    </source>
</evidence>
<dbReference type="InterPro" id="IPR007627">
    <property type="entry name" value="RNA_pol_sigma70_r2"/>
</dbReference>
<comment type="similarity">
    <text evidence="1">Belongs to the sigma-70 factor family. ECF subfamily.</text>
</comment>
<dbReference type="Pfam" id="PF04545">
    <property type="entry name" value="Sigma70_r4"/>
    <property type="match status" value="1"/>
</dbReference>
<name>A0A2W4XFX2_9CYAN</name>
<keyword evidence="2" id="KW-0805">Transcription regulation</keyword>
<evidence type="ECO:0000313" key="9">
    <source>
        <dbReference type="Proteomes" id="UP000249794"/>
    </source>
</evidence>
<dbReference type="EMBL" id="QBMP01000081">
    <property type="protein sequence ID" value="PZO56076.1"/>
    <property type="molecule type" value="Genomic_DNA"/>
</dbReference>
<evidence type="ECO:0000256" key="5">
    <source>
        <dbReference type="ARBA" id="ARBA00023163"/>
    </source>
</evidence>
<dbReference type="GO" id="GO:0006352">
    <property type="term" value="P:DNA-templated transcription initiation"/>
    <property type="evidence" value="ECO:0007669"/>
    <property type="project" value="InterPro"/>
</dbReference>
<evidence type="ECO:0000313" key="8">
    <source>
        <dbReference type="EMBL" id="PZO56076.1"/>
    </source>
</evidence>
<dbReference type="NCBIfam" id="NF009172">
    <property type="entry name" value="PRK12519.1"/>
    <property type="match status" value="1"/>
</dbReference>
<protein>
    <submittedName>
        <fullName evidence="8">RNA polymerase subunit sigma</fullName>
    </submittedName>
</protein>
<proteinExistence type="inferred from homology"/>
<comment type="caution">
    <text evidence="8">The sequence shown here is derived from an EMBL/GenBank/DDBJ whole genome shotgun (WGS) entry which is preliminary data.</text>
</comment>
<reference evidence="9" key="1">
    <citation type="submission" date="2018-04" db="EMBL/GenBank/DDBJ databases">
        <authorList>
            <person name="Cornet L."/>
        </authorList>
    </citation>
    <scope>NUCLEOTIDE SEQUENCE [LARGE SCALE GENOMIC DNA]</scope>
</reference>
<keyword evidence="5" id="KW-0804">Transcription</keyword>
<dbReference type="Gene3D" id="1.10.10.10">
    <property type="entry name" value="Winged helix-like DNA-binding domain superfamily/Winged helix DNA-binding domain"/>
    <property type="match status" value="1"/>
</dbReference>
<evidence type="ECO:0000259" key="7">
    <source>
        <dbReference type="Pfam" id="PF04545"/>
    </source>
</evidence>
<dbReference type="SUPFAM" id="SSF88946">
    <property type="entry name" value="Sigma2 domain of RNA polymerase sigma factors"/>
    <property type="match status" value="1"/>
</dbReference>
<dbReference type="InterPro" id="IPR039425">
    <property type="entry name" value="RNA_pol_sigma-70-like"/>
</dbReference>
<gene>
    <name evidence="8" type="ORF">DCF15_09490</name>
</gene>
<dbReference type="InterPro" id="IPR036388">
    <property type="entry name" value="WH-like_DNA-bd_sf"/>
</dbReference>
<organism evidence="8 9">
    <name type="scientific">Phormidesmis priestleyi</name>
    <dbReference type="NCBI Taxonomy" id="268141"/>
    <lineage>
        <taxon>Bacteria</taxon>
        <taxon>Bacillati</taxon>
        <taxon>Cyanobacteriota</taxon>
        <taxon>Cyanophyceae</taxon>
        <taxon>Leptolyngbyales</taxon>
        <taxon>Leptolyngbyaceae</taxon>
        <taxon>Phormidesmis</taxon>
    </lineage>
</organism>
<feature type="domain" description="RNA polymerase sigma-70 region 2" evidence="6">
    <location>
        <begin position="31"/>
        <end position="97"/>
    </location>
</feature>
<dbReference type="PANTHER" id="PTHR43133:SF62">
    <property type="entry name" value="RNA POLYMERASE SIGMA FACTOR SIGZ"/>
    <property type="match status" value="1"/>
</dbReference>
<feature type="domain" description="RNA polymerase sigma-70 region 4" evidence="7">
    <location>
        <begin position="140"/>
        <end position="189"/>
    </location>
</feature>
<dbReference type="PANTHER" id="PTHR43133">
    <property type="entry name" value="RNA POLYMERASE ECF-TYPE SIGMA FACTO"/>
    <property type="match status" value="1"/>
</dbReference>
<dbReference type="Pfam" id="PF04542">
    <property type="entry name" value="Sigma70_r2"/>
    <property type="match status" value="1"/>
</dbReference>
<sequence>MQQTDVELWVALHAEPGAVKSAEQKAALGQIYDRHAGLVYGISFKVLGNAQEAEDLTQDIFVRLAERADYDPKRGSLRTFLMVLTRSRAIDRVRSRQSSQRSKKRWQADYVQPTAALSPSDIHSDSDTDSDEQSQAVKAALSQLSEQQKQVLHLTYYEGLTQSAIAERLDVPLGTVKSYARRGLLQLRKILQTSQGEIAQ</sequence>
<evidence type="ECO:0000256" key="4">
    <source>
        <dbReference type="ARBA" id="ARBA00023125"/>
    </source>
</evidence>
<dbReference type="GO" id="GO:0016987">
    <property type="term" value="F:sigma factor activity"/>
    <property type="evidence" value="ECO:0007669"/>
    <property type="project" value="UniProtKB-KW"/>
</dbReference>
<evidence type="ECO:0000256" key="3">
    <source>
        <dbReference type="ARBA" id="ARBA00023082"/>
    </source>
</evidence>